<evidence type="ECO:0000313" key="28">
    <source>
        <dbReference type="Proteomes" id="UP000683000"/>
    </source>
</evidence>
<dbReference type="PANTHER" id="PTHR43326:SF1">
    <property type="entry name" value="METHIONINE--TRNA LIGASE, MITOCHONDRIAL"/>
    <property type="match status" value="1"/>
</dbReference>
<keyword evidence="13 22" id="KW-0269">Exonuclease</keyword>
<keyword evidence="28" id="KW-1185">Reference proteome</keyword>
<protein>
    <recommendedName>
        <fullName evidence="22">Flap endonuclease 1</fullName>
        <shortName evidence="22">FEN-1</shortName>
        <ecNumber evidence="22">3.1.-.-</ecNumber>
    </recommendedName>
    <alternativeName>
        <fullName evidence="22">Flap structure-specific endonuclease 1</fullName>
    </alternativeName>
</protein>
<dbReference type="PANTHER" id="PTHR43326">
    <property type="entry name" value="METHIONYL-TRNA SYNTHETASE"/>
    <property type="match status" value="1"/>
</dbReference>
<dbReference type="InterPro" id="IPR023426">
    <property type="entry name" value="Flap_endonuc"/>
</dbReference>
<dbReference type="Pfam" id="PF09334">
    <property type="entry name" value="tRNA-synt_1g"/>
    <property type="match status" value="1"/>
</dbReference>
<dbReference type="PRINTS" id="PR00853">
    <property type="entry name" value="XPGRADSUPER"/>
</dbReference>
<dbReference type="InterPro" id="IPR014758">
    <property type="entry name" value="Met-tRNA_synth"/>
</dbReference>
<name>A0A8I2YQ47_9AGAM</name>
<evidence type="ECO:0000256" key="3">
    <source>
        <dbReference type="ARBA" id="ARBA00005594"/>
    </source>
</evidence>
<dbReference type="InterPro" id="IPR015413">
    <property type="entry name" value="Methionyl/Leucyl_tRNA_Synth"/>
</dbReference>
<dbReference type="SUPFAM" id="SSF52374">
    <property type="entry name" value="Nucleotidylyl transferase"/>
    <property type="match status" value="1"/>
</dbReference>
<evidence type="ECO:0000313" key="27">
    <source>
        <dbReference type="EMBL" id="KAG6376924.1"/>
    </source>
</evidence>
<dbReference type="HAMAP" id="MF_00614">
    <property type="entry name" value="Fen"/>
    <property type="match status" value="1"/>
</dbReference>
<keyword evidence="17 22" id="KW-0496">Mitochondrion</keyword>
<sequence length="1003" mass="111919">MGIKGLTALISEHAPKAIVEHDIKTLFGRKVAIDASMSIYQFLIAVRQRDGEMLTNDAGETTSHLMGFFYRTIRIVENGIKPAYVFDGRPPELKSGVLAKRFERREEAKADGEEAKETGTAEEVDKFTRRTVRVTREHNEECQKLLRLMGIPVVIVRRSHTMFQATEHTISLGTVRSRSQCAELARGGKVYAAGSEDMDTLTFAAPILYRHLTFSEAKKAPISEINLEKAIQGLEMNMSHFIDLCILLGCDYLEPIKGIGPKSALKLIREYHGLEGVVEHLREKQAEKEDKAADAEEGGKKKKGGIQVPEEWPWEEAKKLFEKPDVVPASEVELEWKDPDVEGLVQFLVVEKGFNEERVRKGADKLQKFLNAKQQGRLDGFFTVQPKETKEDKGKQPGPGGPPGFPQLTINPYVLAQSSSCSPTFSLACMFSCRGLRSRFRSSHVAFSRPVVLLVRRHSATQSTDKPFYVTTPIFYPNARPHIGHLQSLVTADIIARFQRILNPARPVVFLTGTDEHGLKMQQAAEAQGVDPLAWCDILSAEFRTLGERANISATVFMRTTQRRHRDTVEYVWRMLADRGLIYKDTYEGYYSTTDECFYPSSRVTSHPTRADTKIATETGSVVEWSSEVNYKLRLSQFREVLLAYYATTAERNVSAEDGLVSRGIYPDVYQNAVVQDLSAGLEDLSISRPRERIGWGIPVPGDPSQTVYVWFDALLVYLSGVGYPSSGTTVWPPDVQVIGKDILRFHAIYLPAIVRAMNLEMPKTLLTHAHWTAGQKKMSKSLGNVADPIAAMDDYGVDAVRFYLARVGGRFRDDVDWSEDQLRKHADEIRNSLANYFLRVTSTVIKRRAARATTASSEPLLYCDLLSTNEELLALLDDLGGRVSQSMRNFEVGDALQAIVLVLRHANALLTILEPWSDAHPPDVALSCYITALETLRITGILLQPFIPHTSEKLLGALKVSVDERSVAHTRVGKCQVGGGLVMDVRGVKLFDKPANKGTSDS</sequence>
<dbReference type="InterPro" id="IPR023457">
    <property type="entry name" value="Met-tRNA_synth_2"/>
</dbReference>
<dbReference type="CDD" id="cd09907">
    <property type="entry name" value="H3TH_FEN1-Euk"/>
    <property type="match status" value="1"/>
</dbReference>
<evidence type="ECO:0000256" key="10">
    <source>
        <dbReference type="ARBA" id="ARBA00022759"/>
    </source>
</evidence>
<keyword evidence="4 22" id="KW-0597">Phosphoprotein</keyword>
<dbReference type="InterPro" id="IPR041872">
    <property type="entry name" value="Anticodon_Met"/>
</dbReference>
<evidence type="ECO:0000256" key="16">
    <source>
        <dbReference type="ARBA" id="ARBA00022917"/>
    </source>
</evidence>
<comment type="function">
    <text evidence="22">Structure-specific nuclease with 5'-flap endonuclease and 5'-3' exonuclease activities involved in DNA replication and repair. During DNA replication, cleaves the 5'-overhanging flap structure that is generated by displacement synthesis when DNA polymerase encounters the 5'-end of a downstream Okazaki fragment. It enters the flap from the 5'-end and then tracks to cleave the flap base, leaving a nick for ligation. Also involved in the long patch base excision repair (LP-BER) pathway, by cleaving within the apurinic/apyrimidinic (AP) site-terminated flap. Acts as a genome stabilization factor that prevents flaps from equilibrating into structures that lead to duplications and deletions. Also possesses 5'-3' exonuclease activity on nicked or gapped double-stranded DNA, and exhibits RNase H activity. Also involved in replication and repair of rDNA and in repairing mitochondrial DNA.</text>
</comment>
<evidence type="ECO:0000259" key="25">
    <source>
        <dbReference type="SMART" id="SM00484"/>
    </source>
</evidence>
<dbReference type="InterPro" id="IPR006086">
    <property type="entry name" value="XPG-I_dom"/>
</dbReference>
<evidence type="ECO:0000256" key="15">
    <source>
        <dbReference type="ARBA" id="ARBA00022842"/>
    </source>
</evidence>
<evidence type="ECO:0000256" key="11">
    <source>
        <dbReference type="ARBA" id="ARBA00022763"/>
    </source>
</evidence>
<dbReference type="Pfam" id="PF00867">
    <property type="entry name" value="XPG_I"/>
    <property type="match status" value="1"/>
</dbReference>
<feature type="compositionally biased region" description="Basic and acidic residues" evidence="24">
    <location>
        <begin position="283"/>
        <end position="299"/>
    </location>
</feature>
<dbReference type="InterPro" id="IPR019974">
    <property type="entry name" value="XPG_CS"/>
</dbReference>
<evidence type="ECO:0000256" key="12">
    <source>
        <dbReference type="ARBA" id="ARBA00022801"/>
    </source>
</evidence>
<dbReference type="Pfam" id="PF19303">
    <property type="entry name" value="Anticodon_3"/>
    <property type="match status" value="1"/>
</dbReference>
<dbReference type="GO" id="GO:0000287">
    <property type="term" value="F:magnesium ion binding"/>
    <property type="evidence" value="ECO:0007669"/>
    <property type="project" value="UniProtKB-UniRule"/>
</dbReference>
<dbReference type="InterPro" id="IPR006085">
    <property type="entry name" value="XPG_DNA_repair_N"/>
</dbReference>
<dbReference type="Pfam" id="PF00752">
    <property type="entry name" value="XPG_N"/>
    <property type="match status" value="1"/>
</dbReference>
<feature type="domain" description="XPG N-terminal" evidence="26">
    <location>
        <begin position="1"/>
        <end position="108"/>
    </location>
</feature>
<dbReference type="SUPFAM" id="SSF47807">
    <property type="entry name" value="5' to 3' exonuclease, C-terminal subdomain"/>
    <property type="match status" value="1"/>
</dbReference>
<dbReference type="SMART" id="SM00279">
    <property type="entry name" value="HhH2"/>
    <property type="match status" value="1"/>
</dbReference>
<evidence type="ECO:0000256" key="9">
    <source>
        <dbReference type="ARBA" id="ARBA00022741"/>
    </source>
</evidence>
<feature type="region of interest" description="Disordered" evidence="24">
    <location>
        <begin position="387"/>
        <end position="406"/>
    </location>
</feature>
<dbReference type="InterPro" id="IPR033911">
    <property type="entry name" value="MetRS_core"/>
</dbReference>
<dbReference type="GO" id="GO:0005524">
    <property type="term" value="F:ATP binding"/>
    <property type="evidence" value="ECO:0007669"/>
    <property type="project" value="UniProtKB-KW"/>
</dbReference>
<evidence type="ECO:0000256" key="2">
    <source>
        <dbReference type="ARBA" id="ARBA00004496"/>
    </source>
</evidence>
<feature type="domain" description="XPG-I" evidence="25">
    <location>
        <begin position="147"/>
        <end position="236"/>
    </location>
</feature>
<evidence type="ECO:0000256" key="7">
    <source>
        <dbReference type="ARBA" id="ARBA00022722"/>
    </source>
</evidence>
<evidence type="ECO:0000256" key="17">
    <source>
        <dbReference type="ARBA" id="ARBA00023128"/>
    </source>
</evidence>
<evidence type="ECO:0000256" key="24">
    <source>
        <dbReference type="SAM" id="MobiDB-lite"/>
    </source>
</evidence>
<dbReference type="InterPro" id="IPR001412">
    <property type="entry name" value="aa-tRNA-synth_I_CS"/>
</dbReference>
<dbReference type="FunFam" id="1.10.150.20:FF:000009">
    <property type="entry name" value="Flap endonuclease 1"/>
    <property type="match status" value="1"/>
</dbReference>
<evidence type="ECO:0000256" key="22">
    <source>
        <dbReference type="HAMAP-Rule" id="MF_03140"/>
    </source>
</evidence>
<evidence type="ECO:0000256" key="19">
    <source>
        <dbReference type="ARBA" id="ARBA00023204"/>
    </source>
</evidence>
<dbReference type="GO" id="GO:0006431">
    <property type="term" value="P:methionyl-tRNA aminoacylation"/>
    <property type="evidence" value="ECO:0007669"/>
    <property type="project" value="InterPro"/>
</dbReference>
<dbReference type="PROSITE" id="PS00178">
    <property type="entry name" value="AA_TRNA_LIGASE_I"/>
    <property type="match status" value="1"/>
</dbReference>
<keyword evidence="19 22" id="KW-0234">DNA repair</keyword>
<keyword evidence="9 23" id="KW-0547">Nucleotide-binding</keyword>
<evidence type="ECO:0000256" key="21">
    <source>
        <dbReference type="ARBA" id="ARBA00034726"/>
    </source>
</evidence>
<evidence type="ECO:0000256" key="14">
    <source>
        <dbReference type="ARBA" id="ARBA00022840"/>
    </source>
</evidence>
<dbReference type="NCBIfam" id="TIGR00398">
    <property type="entry name" value="metG"/>
    <property type="match status" value="1"/>
</dbReference>
<dbReference type="InterPro" id="IPR036279">
    <property type="entry name" value="5-3_exonuclease_C_sf"/>
</dbReference>
<dbReference type="InterPro" id="IPR008918">
    <property type="entry name" value="HhH2"/>
</dbReference>
<keyword evidence="18 23" id="KW-0030">Aminoacyl-tRNA synthetase</keyword>
<accession>A0A8I2YQ47</accession>
<dbReference type="Gene3D" id="1.10.730.10">
    <property type="entry name" value="Isoleucyl-tRNA Synthetase, Domain 1"/>
    <property type="match status" value="1"/>
</dbReference>
<dbReference type="Gene3D" id="2.170.220.10">
    <property type="match status" value="1"/>
</dbReference>
<dbReference type="GO" id="GO:0005730">
    <property type="term" value="C:nucleolus"/>
    <property type="evidence" value="ECO:0007669"/>
    <property type="project" value="UniProtKB-SubCell"/>
</dbReference>
<dbReference type="EC" id="3.1.-.-" evidence="22"/>
<evidence type="ECO:0000256" key="5">
    <source>
        <dbReference type="ARBA" id="ARBA00022598"/>
    </source>
</evidence>
<dbReference type="CDD" id="cd09867">
    <property type="entry name" value="PIN_FEN1"/>
    <property type="match status" value="1"/>
</dbReference>
<keyword evidence="7 22" id="KW-0540">Nuclease</keyword>
<dbReference type="FunFam" id="3.40.50.1010:FF:000003">
    <property type="entry name" value="Flap endonuclease 1"/>
    <property type="match status" value="1"/>
</dbReference>
<keyword evidence="14 23" id="KW-0067">ATP-binding</keyword>
<feature type="region of interest" description="Disordered" evidence="24">
    <location>
        <begin position="283"/>
        <end position="306"/>
    </location>
</feature>
<comment type="similarity">
    <text evidence="21 22">Belongs to the XPG/RAD2 endonuclease family. FEN1 subfamily.</text>
</comment>
<dbReference type="GO" id="GO:0003677">
    <property type="term" value="F:DNA binding"/>
    <property type="evidence" value="ECO:0007669"/>
    <property type="project" value="UniProtKB-UniRule"/>
</dbReference>
<dbReference type="AlphaFoldDB" id="A0A8I2YQ47"/>
<organism evidence="27 28">
    <name type="scientific">Boletus reticuloceps</name>
    <dbReference type="NCBI Taxonomy" id="495285"/>
    <lineage>
        <taxon>Eukaryota</taxon>
        <taxon>Fungi</taxon>
        <taxon>Dikarya</taxon>
        <taxon>Basidiomycota</taxon>
        <taxon>Agaricomycotina</taxon>
        <taxon>Agaricomycetes</taxon>
        <taxon>Agaricomycetidae</taxon>
        <taxon>Boletales</taxon>
        <taxon>Boletineae</taxon>
        <taxon>Boletaceae</taxon>
        <taxon>Boletoideae</taxon>
        <taxon>Boletus</taxon>
    </lineage>
</organism>
<evidence type="ECO:0000256" key="6">
    <source>
        <dbReference type="ARBA" id="ARBA00022705"/>
    </source>
</evidence>
<dbReference type="Gene3D" id="3.40.50.620">
    <property type="entry name" value="HUPs"/>
    <property type="match status" value="1"/>
</dbReference>
<keyword evidence="11 22" id="KW-0227">DNA damage</keyword>
<dbReference type="EMBL" id="JAGFBS010000010">
    <property type="protein sequence ID" value="KAG6376924.1"/>
    <property type="molecule type" value="Genomic_DNA"/>
</dbReference>
<dbReference type="GO" id="GO:0017108">
    <property type="term" value="F:5'-flap endonuclease activity"/>
    <property type="evidence" value="ECO:0007669"/>
    <property type="project" value="UniProtKB-UniRule"/>
</dbReference>
<evidence type="ECO:0000256" key="23">
    <source>
        <dbReference type="RuleBase" id="RU363039"/>
    </source>
</evidence>
<dbReference type="SMART" id="SM00485">
    <property type="entry name" value="XPGN"/>
    <property type="match status" value="1"/>
</dbReference>
<proteinExistence type="inferred from homology"/>
<comment type="cofactor">
    <cofactor evidence="22">
        <name>Mg(2+)</name>
        <dbReference type="ChEBI" id="CHEBI:18420"/>
    </cofactor>
    <text evidence="22">Binds 2 magnesium ions per subunit. They probably participate in the reaction catalyzed by the enzyme. May bind an additional third magnesium ion after substrate binding.</text>
</comment>
<comment type="subcellular location">
    <subcellularLocation>
        <location evidence="2">Cytoplasm</location>
    </subcellularLocation>
    <subcellularLocation>
        <location evidence="1 22">Mitochondrion</location>
    </subcellularLocation>
    <subcellularLocation>
        <location evidence="22">Nucleus</location>
        <location evidence="22">Nucleolus</location>
    </subcellularLocation>
    <subcellularLocation>
        <location evidence="22">Nucleus</location>
        <location evidence="22">Nucleoplasm</location>
    </subcellularLocation>
    <text evidence="22">Resides mostly in the nucleoli and relocalizes to the nucleoplasm upon DNA damage.</text>
</comment>
<dbReference type="SMART" id="SM00484">
    <property type="entry name" value="XPGI"/>
    <property type="match status" value="1"/>
</dbReference>
<keyword evidence="12 22" id="KW-0378">Hydrolase</keyword>
<dbReference type="CDD" id="cd00814">
    <property type="entry name" value="MetRS_core"/>
    <property type="match status" value="1"/>
</dbReference>
<comment type="similarity">
    <text evidence="3 23">Belongs to the class-I aminoacyl-tRNA synthetase family.</text>
</comment>
<dbReference type="Gene3D" id="1.10.150.20">
    <property type="entry name" value="5' to 3' exonuclease, C-terminal subdomain"/>
    <property type="match status" value="1"/>
</dbReference>
<dbReference type="GO" id="GO:0043137">
    <property type="term" value="P:DNA replication, removal of RNA primer"/>
    <property type="evidence" value="ECO:0007669"/>
    <property type="project" value="UniProtKB-UniRule"/>
</dbReference>
<evidence type="ECO:0000256" key="4">
    <source>
        <dbReference type="ARBA" id="ARBA00022553"/>
    </source>
</evidence>
<dbReference type="PROSITE" id="PS00841">
    <property type="entry name" value="XPG_1"/>
    <property type="match status" value="1"/>
</dbReference>
<dbReference type="SUPFAM" id="SSF88723">
    <property type="entry name" value="PIN domain-like"/>
    <property type="match status" value="1"/>
</dbReference>
<dbReference type="Proteomes" id="UP000683000">
    <property type="component" value="Unassembled WGS sequence"/>
</dbReference>
<evidence type="ECO:0000256" key="20">
    <source>
        <dbReference type="ARBA" id="ARBA00023242"/>
    </source>
</evidence>
<keyword evidence="16 23" id="KW-0648">Protein biosynthesis</keyword>
<dbReference type="GO" id="GO:0005739">
    <property type="term" value="C:mitochondrion"/>
    <property type="evidence" value="ECO:0007669"/>
    <property type="project" value="UniProtKB-SubCell"/>
</dbReference>
<reference evidence="27" key="1">
    <citation type="submission" date="2021-03" db="EMBL/GenBank/DDBJ databases">
        <title>Evolutionary innovations through gain and loss of genes in the ectomycorrhizal Boletales.</title>
        <authorList>
            <person name="Wu G."/>
            <person name="Miyauchi S."/>
            <person name="Morin E."/>
            <person name="Yang Z.-L."/>
            <person name="Xu J."/>
            <person name="Martin F.M."/>
        </authorList>
    </citation>
    <scope>NUCLEOTIDE SEQUENCE</scope>
    <source>
        <strain evidence="27">BR01</strain>
    </source>
</reference>
<keyword evidence="15 22" id="KW-0460">Magnesium</keyword>
<dbReference type="InterPro" id="IPR029060">
    <property type="entry name" value="PIN-like_dom_sf"/>
</dbReference>
<dbReference type="GO" id="GO:0005654">
    <property type="term" value="C:nucleoplasm"/>
    <property type="evidence" value="ECO:0007669"/>
    <property type="project" value="UniProtKB-SubCell"/>
</dbReference>
<dbReference type="OrthoDB" id="24670at2759"/>
<evidence type="ECO:0000256" key="18">
    <source>
        <dbReference type="ARBA" id="ARBA00023146"/>
    </source>
</evidence>
<keyword evidence="5 23" id="KW-0436">Ligase</keyword>
<keyword evidence="20 22" id="KW-0539">Nucleus</keyword>
<dbReference type="GO" id="GO:0006284">
    <property type="term" value="P:base-excision repair"/>
    <property type="evidence" value="ECO:0007669"/>
    <property type="project" value="UniProtKB-UniRule"/>
</dbReference>
<dbReference type="GO" id="GO:0008409">
    <property type="term" value="F:5'-3' exonuclease activity"/>
    <property type="evidence" value="ECO:0007669"/>
    <property type="project" value="UniProtKB-UniRule"/>
</dbReference>
<keyword evidence="8 22" id="KW-0479">Metal-binding</keyword>
<evidence type="ECO:0000256" key="13">
    <source>
        <dbReference type="ARBA" id="ARBA00022839"/>
    </source>
</evidence>
<dbReference type="InterPro" id="IPR009080">
    <property type="entry name" value="tRNAsynth_Ia_anticodon-bd"/>
</dbReference>
<dbReference type="Gene3D" id="3.40.50.1010">
    <property type="entry name" value="5'-nuclease"/>
    <property type="match status" value="1"/>
</dbReference>
<dbReference type="SUPFAM" id="SSF47323">
    <property type="entry name" value="Anticodon-binding domain of a subclass of class I aminoacyl-tRNA synthetases"/>
    <property type="match status" value="1"/>
</dbReference>
<dbReference type="InterPro" id="IPR006084">
    <property type="entry name" value="XPG/Rad2"/>
</dbReference>
<keyword evidence="10 22" id="KW-0255">Endonuclease</keyword>
<gene>
    <name evidence="27" type="ORF">JVT61DRAFT_956</name>
</gene>
<dbReference type="InterPro" id="IPR014729">
    <property type="entry name" value="Rossmann-like_a/b/a_fold"/>
</dbReference>
<comment type="caution">
    <text evidence="27">The sequence shown here is derived from an EMBL/GenBank/DDBJ whole genome shotgun (WGS) entry which is preliminary data.</text>
</comment>
<keyword evidence="6 22" id="KW-0235">DNA replication</keyword>
<evidence type="ECO:0000256" key="8">
    <source>
        <dbReference type="ARBA" id="ARBA00022723"/>
    </source>
</evidence>
<evidence type="ECO:0000256" key="1">
    <source>
        <dbReference type="ARBA" id="ARBA00004173"/>
    </source>
</evidence>
<dbReference type="GO" id="GO:0004825">
    <property type="term" value="F:methionine-tRNA ligase activity"/>
    <property type="evidence" value="ECO:0007669"/>
    <property type="project" value="InterPro"/>
</dbReference>
<evidence type="ECO:0000259" key="26">
    <source>
        <dbReference type="SMART" id="SM00485"/>
    </source>
</evidence>